<keyword evidence="2" id="KW-0812">Transmembrane</keyword>
<feature type="region of interest" description="Disordered" evidence="1">
    <location>
        <begin position="1"/>
        <end position="101"/>
    </location>
</feature>
<feature type="compositionally biased region" description="Low complexity" evidence="1">
    <location>
        <begin position="143"/>
        <end position="152"/>
    </location>
</feature>
<feature type="compositionally biased region" description="Basic residues" evidence="1">
    <location>
        <begin position="419"/>
        <end position="432"/>
    </location>
</feature>
<feature type="compositionally biased region" description="Acidic residues" evidence="1">
    <location>
        <begin position="636"/>
        <end position="646"/>
    </location>
</feature>
<name>A0ABQ7K6R3_9FUNG</name>
<feature type="compositionally biased region" description="Low complexity" evidence="1">
    <location>
        <begin position="1"/>
        <end position="15"/>
    </location>
</feature>
<feature type="compositionally biased region" description="Basic residues" evidence="1">
    <location>
        <begin position="658"/>
        <end position="668"/>
    </location>
</feature>
<comment type="caution">
    <text evidence="3">The sequence shown here is derived from an EMBL/GenBank/DDBJ whole genome shotgun (WGS) entry which is preliminary data.</text>
</comment>
<keyword evidence="2" id="KW-0472">Membrane</keyword>
<feature type="compositionally biased region" description="Basic and acidic residues" evidence="1">
    <location>
        <begin position="19"/>
        <end position="40"/>
    </location>
</feature>
<feature type="compositionally biased region" description="Basic and acidic residues" evidence="1">
    <location>
        <begin position="647"/>
        <end position="657"/>
    </location>
</feature>
<evidence type="ECO:0000313" key="3">
    <source>
        <dbReference type="EMBL" id="KAG0291310.1"/>
    </source>
</evidence>
<accession>A0ABQ7K6R3</accession>
<feature type="compositionally biased region" description="Basic and acidic residues" evidence="1">
    <location>
        <begin position="197"/>
        <end position="225"/>
    </location>
</feature>
<keyword evidence="4" id="KW-1185">Reference proteome</keyword>
<feature type="compositionally biased region" description="Acidic residues" evidence="1">
    <location>
        <begin position="44"/>
        <end position="79"/>
    </location>
</feature>
<protein>
    <submittedName>
        <fullName evidence="3">Uncharacterized protein</fullName>
    </submittedName>
</protein>
<keyword evidence="2" id="KW-1133">Transmembrane helix</keyword>
<gene>
    <name evidence="3" type="ORF">BGZ96_005303</name>
</gene>
<feature type="compositionally biased region" description="Low complexity" evidence="1">
    <location>
        <begin position="387"/>
        <end position="397"/>
    </location>
</feature>
<feature type="compositionally biased region" description="Gly residues" evidence="1">
    <location>
        <begin position="586"/>
        <end position="595"/>
    </location>
</feature>
<dbReference type="Proteomes" id="UP001194696">
    <property type="component" value="Unassembled WGS sequence"/>
</dbReference>
<evidence type="ECO:0000256" key="1">
    <source>
        <dbReference type="SAM" id="MobiDB-lite"/>
    </source>
</evidence>
<dbReference type="EMBL" id="JAAAIM010000248">
    <property type="protein sequence ID" value="KAG0291310.1"/>
    <property type="molecule type" value="Genomic_DNA"/>
</dbReference>
<proteinExistence type="predicted"/>
<feature type="compositionally biased region" description="Polar residues" evidence="1">
    <location>
        <begin position="438"/>
        <end position="447"/>
    </location>
</feature>
<evidence type="ECO:0000313" key="4">
    <source>
        <dbReference type="Proteomes" id="UP001194696"/>
    </source>
</evidence>
<feature type="region of interest" description="Disordered" evidence="1">
    <location>
        <begin position="366"/>
        <end position="470"/>
    </location>
</feature>
<sequence>MEGATPATAAVAATAKGSLHPEVRNDSQPEKEKDDTKDSADNGADGDEDNNSDESGDEDGDGDESEGDGDEEDSEDEDQPGNSGKALSGHGKKSSAESSSKIPVASISVAVACLIGICAFLIYLGKKRKRERVRAAWVESVFGSNGSTTQGGPSPGPYKNSTMNSAMTGRMMSGISHHSGTGYQQQQQQQRNNNNLYDDRDSMTSDTQTERERERGGAGMVDRRQSTASTVAGVAATPMSATAGGIGTRRESTMSRTIHNSVMLPAPVVRGGSYGVNTATAGTGTPTWGEEYFNMQDPEPQQHNDGYHHQYEEFFDQEKCGADAAEMAPQMAINYSTPGPGIELATPPTRATGVQRPAVAVYSKNSKGVRTSVHPHHPGGSPFDQPTTTTTSMSNSNGGKGSGGNEYYNTDPSQDRREHLHHHHHQHHHQHHQLQQQRYSMHTSSTAAAGGGHRASDYRRPHSFAAGSQGGIGGVGRGVVVDVEPRTLFYRTHVLDESSDQESITDNEVAAVVASSSAATSGTERGGGNSSTMGKMSGNLLKDHFKRLSSPYVKAIRDQQQQQVTSPASLSCIEERFPQKDVDLMNGGGNGGGNGYENSIPVPGLASGSERRWSRALSKGVGGGSHRRDSCGDEIGVIEELSEDEHDYGVSRGEKNSGHGHFRGHRQVHSGSLASFRGLDDPSNPRLRVMNPDDGVS</sequence>
<organism evidence="3 4">
    <name type="scientific">Linnemannia gamsii</name>
    <dbReference type="NCBI Taxonomy" id="64522"/>
    <lineage>
        <taxon>Eukaryota</taxon>
        <taxon>Fungi</taxon>
        <taxon>Fungi incertae sedis</taxon>
        <taxon>Mucoromycota</taxon>
        <taxon>Mortierellomycotina</taxon>
        <taxon>Mortierellomycetes</taxon>
        <taxon>Mortierellales</taxon>
        <taxon>Mortierellaceae</taxon>
        <taxon>Linnemannia</taxon>
    </lineage>
</organism>
<evidence type="ECO:0000256" key="2">
    <source>
        <dbReference type="SAM" id="Phobius"/>
    </source>
</evidence>
<feature type="region of interest" description="Disordered" evidence="1">
    <location>
        <begin position="143"/>
        <end position="231"/>
    </location>
</feature>
<feature type="transmembrane region" description="Helical" evidence="2">
    <location>
        <begin position="102"/>
        <end position="124"/>
    </location>
</feature>
<feature type="compositionally biased region" description="Low complexity" evidence="1">
    <location>
        <begin position="184"/>
        <end position="195"/>
    </location>
</feature>
<feature type="region of interest" description="Disordered" evidence="1">
    <location>
        <begin position="586"/>
        <end position="697"/>
    </location>
</feature>
<reference evidence="3 4" key="1">
    <citation type="journal article" date="2020" name="Fungal Divers.">
        <title>Resolving the Mortierellaceae phylogeny through synthesis of multi-gene phylogenetics and phylogenomics.</title>
        <authorList>
            <person name="Vandepol N."/>
            <person name="Liber J."/>
            <person name="Desiro A."/>
            <person name="Na H."/>
            <person name="Kennedy M."/>
            <person name="Barry K."/>
            <person name="Grigoriev I.V."/>
            <person name="Miller A.N."/>
            <person name="O'Donnell K."/>
            <person name="Stajich J.E."/>
            <person name="Bonito G."/>
        </authorList>
    </citation>
    <scope>NUCLEOTIDE SEQUENCE [LARGE SCALE GENOMIC DNA]</scope>
    <source>
        <strain evidence="3 4">AD045</strain>
    </source>
</reference>